<dbReference type="AlphaFoldDB" id="A0A7X2N1B0"/>
<keyword evidence="1" id="KW-1133">Transmembrane helix</keyword>
<feature type="transmembrane region" description="Helical" evidence="1">
    <location>
        <begin position="12"/>
        <end position="31"/>
    </location>
</feature>
<sequence length="127" mass="14750">MDKPVHNNGYTLMEMLMVLLIVTLFSIPVSLQKDHLTLFMKKMKMYSIAVQCNAFQLKEVKTIRIGNKEALFDDKLFYYPDTISCNSVTFHYNENGNISQALSYTCKDSSHKMKMIYQLGSGRVRYE</sequence>
<dbReference type="EMBL" id="VUMM01000001">
    <property type="protein sequence ID" value="MSS00630.1"/>
    <property type="molecule type" value="Genomic_DNA"/>
</dbReference>
<keyword evidence="1" id="KW-0472">Membrane</keyword>
<evidence type="ECO:0000313" key="3">
    <source>
        <dbReference type="Proteomes" id="UP000470082"/>
    </source>
</evidence>
<evidence type="ECO:0000313" key="2">
    <source>
        <dbReference type="EMBL" id="MSS00630.1"/>
    </source>
</evidence>
<dbReference type="InterPro" id="IPR012902">
    <property type="entry name" value="N_methyl_site"/>
</dbReference>
<reference evidence="2 3" key="1">
    <citation type="submission" date="2019-08" db="EMBL/GenBank/DDBJ databases">
        <title>In-depth cultivation of the pig gut microbiome towards novel bacterial diversity and tailored functional studies.</title>
        <authorList>
            <person name="Wylensek D."/>
            <person name="Hitch T.C.A."/>
            <person name="Clavel T."/>
        </authorList>
    </citation>
    <scope>NUCLEOTIDE SEQUENCE [LARGE SCALE GENOMIC DNA]</scope>
    <source>
        <strain evidence="2 3">LKV-178-WT-2G</strain>
    </source>
</reference>
<keyword evidence="1" id="KW-0812">Transmembrane</keyword>
<gene>
    <name evidence="2" type="ORF">FYJ50_00615</name>
</gene>
<proteinExistence type="predicted"/>
<accession>A0A7X2N1B0</accession>
<dbReference type="RefSeq" id="WP_154459104.1">
    <property type="nucleotide sequence ID" value="NZ_VUMM01000001.1"/>
</dbReference>
<comment type="caution">
    <text evidence="2">The sequence shown here is derived from an EMBL/GenBank/DDBJ whole genome shotgun (WGS) entry which is preliminary data.</text>
</comment>
<protein>
    <submittedName>
        <fullName evidence="2">Prepilin-type N-terminal cleavage/methylation domain-containing protein</fullName>
    </submittedName>
</protein>
<organism evidence="2 3">
    <name type="scientific">Floccifex porci</name>
    <dbReference type="NCBI Taxonomy" id="2606629"/>
    <lineage>
        <taxon>Bacteria</taxon>
        <taxon>Bacillati</taxon>
        <taxon>Bacillota</taxon>
        <taxon>Erysipelotrichia</taxon>
        <taxon>Erysipelotrichales</taxon>
        <taxon>Erysipelotrichaceae</taxon>
        <taxon>Floccifex</taxon>
    </lineage>
</organism>
<keyword evidence="3" id="KW-1185">Reference proteome</keyword>
<dbReference type="NCBIfam" id="TIGR02532">
    <property type="entry name" value="IV_pilin_GFxxxE"/>
    <property type="match status" value="1"/>
</dbReference>
<dbReference type="Proteomes" id="UP000470082">
    <property type="component" value="Unassembled WGS sequence"/>
</dbReference>
<name>A0A7X2N1B0_9FIRM</name>
<evidence type="ECO:0000256" key="1">
    <source>
        <dbReference type="SAM" id="Phobius"/>
    </source>
</evidence>